<accession>A0A143PQ34</accession>
<reference evidence="3" key="2">
    <citation type="submission" date="2016-04" db="EMBL/GenBank/DDBJ databases">
        <title>First Complete Genome Sequence of a Subdivision 6 Acidobacterium.</title>
        <authorList>
            <person name="Huang S."/>
            <person name="Vieira S."/>
            <person name="Bunk B."/>
            <person name="Riedel T."/>
            <person name="Sproeer C."/>
            <person name="Overmann J."/>
        </authorList>
    </citation>
    <scope>NUCLEOTIDE SEQUENCE [LARGE SCALE GENOMIC DNA]</scope>
    <source>
        <strain evidence="3">DSM 100886 HEG_-6_39</strain>
    </source>
</reference>
<dbReference type="STRING" id="1855912.LuPra_03483"/>
<reference evidence="2 3" key="1">
    <citation type="journal article" date="2016" name="Genome Announc.">
        <title>First Complete Genome Sequence of a Subdivision 6 Acidobacterium Strain.</title>
        <authorList>
            <person name="Huang S."/>
            <person name="Vieira S."/>
            <person name="Bunk B."/>
            <person name="Riedel T."/>
            <person name="Sproer C."/>
            <person name="Overmann J."/>
        </authorList>
    </citation>
    <scope>NUCLEOTIDE SEQUENCE [LARGE SCALE GENOMIC DNA]</scope>
    <source>
        <strain evidence="3">DSM 100886 HEG_-6_39</strain>
    </source>
</reference>
<feature type="region of interest" description="Disordered" evidence="1">
    <location>
        <begin position="187"/>
        <end position="235"/>
    </location>
</feature>
<evidence type="ECO:0000256" key="1">
    <source>
        <dbReference type="SAM" id="MobiDB-lite"/>
    </source>
</evidence>
<dbReference type="KEGG" id="abac:LuPra_03483"/>
<dbReference type="AlphaFoldDB" id="A0A143PQ34"/>
<dbReference type="PATRIC" id="fig|1813736.3.peg.3692"/>
<name>A0A143PQ34_LUTPR</name>
<feature type="compositionally biased region" description="Polar residues" evidence="1">
    <location>
        <begin position="107"/>
        <end position="117"/>
    </location>
</feature>
<evidence type="ECO:0008006" key="4">
    <source>
        <dbReference type="Google" id="ProtNLM"/>
    </source>
</evidence>
<gene>
    <name evidence="2" type="ORF">LuPra_03483</name>
</gene>
<feature type="region of interest" description="Disordered" evidence="1">
    <location>
        <begin position="94"/>
        <end position="151"/>
    </location>
</feature>
<protein>
    <recommendedName>
        <fullName evidence="4">Type II secretion system protein G</fullName>
    </recommendedName>
</protein>
<keyword evidence="3" id="KW-1185">Reference proteome</keyword>
<dbReference type="Proteomes" id="UP000076079">
    <property type="component" value="Chromosome"/>
</dbReference>
<proteinExistence type="predicted"/>
<sequence>MAVLLVAMAVMLTLMMVAMPVWRQQQKREREEELLFRLKQYAHALVLYQRRLPGAAPANLDDLVKERFLRKKYTDPVTGKDFAILRVGQVSPGMTSPLPGLNAPGPGTSTRPGQISGQPAGGSTGPQMGSGPGSGMNTNARPGGIGGAGTQVGAIRGVMSTSTDSSLRVWKGRTRYDQWEVSIEDLTPRGFGAQTPKPGQSNRPNGPGQSRPGQMGPGQSPSQLPGNPYGGTIKR</sequence>
<evidence type="ECO:0000313" key="3">
    <source>
        <dbReference type="Proteomes" id="UP000076079"/>
    </source>
</evidence>
<feature type="compositionally biased region" description="Gly residues" evidence="1">
    <location>
        <begin position="119"/>
        <end position="134"/>
    </location>
</feature>
<feature type="compositionally biased region" description="Polar residues" evidence="1">
    <location>
        <begin position="197"/>
        <end position="225"/>
    </location>
</feature>
<dbReference type="EMBL" id="CP015136">
    <property type="protein sequence ID" value="AMY10253.1"/>
    <property type="molecule type" value="Genomic_DNA"/>
</dbReference>
<evidence type="ECO:0000313" key="2">
    <source>
        <dbReference type="EMBL" id="AMY10253.1"/>
    </source>
</evidence>
<organism evidence="2 3">
    <name type="scientific">Luteitalea pratensis</name>
    <dbReference type="NCBI Taxonomy" id="1855912"/>
    <lineage>
        <taxon>Bacteria</taxon>
        <taxon>Pseudomonadati</taxon>
        <taxon>Acidobacteriota</taxon>
        <taxon>Vicinamibacteria</taxon>
        <taxon>Vicinamibacterales</taxon>
        <taxon>Vicinamibacteraceae</taxon>
        <taxon>Luteitalea</taxon>
    </lineage>
</organism>